<dbReference type="InParanoid" id="K3X6U6"/>
<dbReference type="EMBL" id="GL376607">
    <property type="status" value="NOT_ANNOTATED_CDS"/>
    <property type="molecule type" value="Genomic_DNA"/>
</dbReference>
<feature type="region of interest" description="Disordered" evidence="1">
    <location>
        <begin position="441"/>
        <end position="467"/>
    </location>
</feature>
<reference evidence="3" key="2">
    <citation type="submission" date="2010-04" db="EMBL/GenBank/DDBJ databases">
        <authorList>
            <person name="Buell R."/>
            <person name="Hamilton J."/>
            <person name="Hostetler J."/>
        </authorList>
    </citation>
    <scope>NUCLEOTIDE SEQUENCE [LARGE SCALE GENOMIC DNA]</scope>
    <source>
        <strain evidence="3">DAOM:BR144</strain>
    </source>
</reference>
<dbReference type="EnsemblProtists" id="PYU1_T012945">
    <property type="protein sequence ID" value="PYU1_T012945"/>
    <property type="gene ID" value="PYU1_G012918"/>
</dbReference>
<dbReference type="Proteomes" id="UP000019132">
    <property type="component" value="Unassembled WGS sequence"/>
</dbReference>
<keyword evidence="3" id="KW-1185">Reference proteome</keyword>
<dbReference type="HOGENOM" id="CLU_585945_0_0_1"/>
<accession>K3X6U6</accession>
<evidence type="ECO:0000256" key="1">
    <source>
        <dbReference type="SAM" id="MobiDB-lite"/>
    </source>
</evidence>
<sequence length="467" mass="53741">MSGNAEAATQSKKLWSCAELQRLLVAWRYALDTAPTARKRSNFPLIYDKFRSLAATARDAAPRRSRAAVAAKKTVLTQFVELIQEYDARFPQRTWLQLREHERARLVLNAHKKIRAVNTPHAEIDETTFATIQELIHDEIMLDRVSKKAAIVAANQIEARDDESDAVMHKRRWQPDGVDRLLRAWGHVQEKHPLTPKQQRLSRFYATYCSLSEQDNSVARPMAAVQNKKKLIVRSHLFIAAYNQRHQRRPWFTISERERAHALEKHRYTKLFGAMDEATFVAVDKLLANEARLDKALVKQQQENDILDCNHSHWSSKEVQRLLVAWRYALDRLPKANRLGDKIRIAELMQSKLDALSVGADSTVPRSITAIRIKKSAVIRSFRFIMGYNKKHPAKDWFTLDEEEQKSIAREHYKLDTKFTHMDESTGRDCAPGCKTAISRRKISAQADASQQSARQARPSSNHRGPR</sequence>
<protein>
    <submittedName>
        <fullName evidence="2">Uncharacterized protein</fullName>
    </submittedName>
</protein>
<reference evidence="3" key="1">
    <citation type="journal article" date="2010" name="Genome Biol.">
        <title>Genome sequence of the necrotrophic plant pathogen Pythium ultimum reveals original pathogenicity mechanisms and effector repertoire.</title>
        <authorList>
            <person name="Levesque C.A."/>
            <person name="Brouwer H."/>
            <person name="Cano L."/>
            <person name="Hamilton J.P."/>
            <person name="Holt C."/>
            <person name="Huitema E."/>
            <person name="Raffaele S."/>
            <person name="Robideau G.P."/>
            <person name="Thines M."/>
            <person name="Win J."/>
            <person name="Zerillo M.M."/>
            <person name="Beakes G.W."/>
            <person name="Boore J.L."/>
            <person name="Busam D."/>
            <person name="Dumas B."/>
            <person name="Ferriera S."/>
            <person name="Fuerstenberg S.I."/>
            <person name="Gachon C.M."/>
            <person name="Gaulin E."/>
            <person name="Govers F."/>
            <person name="Grenville-Briggs L."/>
            <person name="Horner N."/>
            <person name="Hostetler J."/>
            <person name="Jiang R.H."/>
            <person name="Johnson J."/>
            <person name="Krajaejun T."/>
            <person name="Lin H."/>
            <person name="Meijer H.J."/>
            <person name="Moore B."/>
            <person name="Morris P."/>
            <person name="Phuntmart V."/>
            <person name="Puiu D."/>
            <person name="Shetty J."/>
            <person name="Stajich J.E."/>
            <person name="Tripathy S."/>
            <person name="Wawra S."/>
            <person name="van West P."/>
            <person name="Whitty B.R."/>
            <person name="Coutinho P.M."/>
            <person name="Henrissat B."/>
            <person name="Martin F."/>
            <person name="Thomas P.D."/>
            <person name="Tyler B.M."/>
            <person name="De Vries R.P."/>
            <person name="Kamoun S."/>
            <person name="Yandell M."/>
            <person name="Tisserat N."/>
            <person name="Buell C.R."/>
        </authorList>
    </citation>
    <scope>NUCLEOTIDE SEQUENCE</scope>
    <source>
        <strain evidence="3">DAOM:BR144</strain>
    </source>
</reference>
<dbReference type="VEuPathDB" id="FungiDB:PYU1_G012918"/>
<evidence type="ECO:0000313" key="2">
    <source>
        <dbReference type="EnsemblProtists" id="PYU1_T012945"/>
    </source>
</evidence>
<proteinExistence type="predicted"/>
<organism evidence="2 3">
    <name type="scientific">Globisporangium ultimum (strain ATCC 200006 / CBS 805.95 / DAOM BR144)</name>
    <name type="common">Pythium ultimum</name>
    <dbReference type="NCBI Taxonomy" id="431595"/>
    <lineage>
        <taxon>Eukaryota</taxon>
        <taxon>Sar</taxon>
        <taxon>Stramenopiles</taxon>
        <taxon>Oomycota</taxon>
        <taxon>Peronosporomycetes</taxon>
        <taxon>Pythiales</taxon>
        <taxon>Pythiaceae</taxon>
        <taxon>Globisporangium</taxon>
    </lineage>
</organism>
<dbReference type="AlphaFoldDB" id="K3X6U6"/>
<feature type="compositionally biased region" description="Low complexity" evidence="1">
    <location>
        <begin position="444"/>
        <end position="460"/>
    </location>
</feature>
<reference evidence="2" key="3">
    <citation type="submission" date="2015-02" db="UniProtKB">
        <authorList>
            <consortium name="EnsemblProtists"/>
        </authorList>
    </citation>
    <scope>IDENTIFICATION</scope>
    <source>
        <strain evidence="2">DAOM BR144</strain>
    </source>
</reference>
<evidence type="ECO:0000313" key="3">
    <source>
        <dbReference type="Proteomes" id="UP000019132"/>
    </source>
</evidence>
<name>K3X6U6_GLOUD</name>